<evidence type="ECO:0000256" key="1">
    <source>
        <dbReference type="ARBA" id="ARBA00005820"/>
    </source>
</evidence>
<dbReference type="InterPro" id="IPR011006">
    <property type="entry name" value="CheY-like_superfamily"/>
</dbReference>
<name>A0A542ZNU7_RARFA</name>
<keyword evidence="11" id="KW-1185">Reference proteome</keyword>
<dbReference type="Proteomes" id="UP000315389">
    <property type="component" value="Unassembled WGS sequence"/>
</dbReference>
<dbReference type="PROSITE" id="PS51755">
    <property type="entry name" value="OMPR_PHOB"/>
    <property type="match status" value="1"/>
</dbReference>
<keyword evidence="4" id="KW-0804">Transcription</keyword>
<dbReference type="InterPro" id="IPR005158">
    <property type="entry name" value="BTAD"/>
</dbReference>
<dbReference type="InterPro" id="IPR051677">
    <property type="entry name" value="AfsR-DnrI-RedD_regulator"/>
</dbReference>
<evidence type="ECO:0000256" key="3">
    <source>
        <dbReference type="ARBA" id="ARBA00023125"/>
    </source>
</evidence>
<dbReference type="InterPro" id="IPR058245">
    <property type="entry name" value="NreC/VraR/RcsB-like_REC"/>
</dbReference>
<evidence type="ECO:0000256" key="4">
    <source>
        <dbReference type="ARBA" id="ARBA00023163"/>
    </source>
</evidence>
<feature type="DNA-binding region" description="OmpR/PhoB-type" evidence="6">
    <location>
        <begin position="1"/>
        <end position="98"/>
    </location>
</feature>
<dbReference type="InterPro" id="IPR011990">
    <property type="entry name" value="TPR-like_helical_dom_sf"/>
</dbReference>
<feature type="domain" description="Response regulatory" evidence="8">
    <location>
        <begin position="322"/>
        <end position="437"/>
    </location>
</feature>
<dbReference type="Gene3D" id="1.10.10.10">
    <property type="entry name" value="Winged helix-like DNA-binding domain superfamily/Winged helix DNA-binding domain"/>
    <property type="match status" value="1"/>
</dbReference>
<evidence type="ECO:0000256" key="7">
    <source>
        <dbReference type="SAM" id="MobiDB-lite"/>
    </source>
</evidence>
<feature type="modified residue" description="4-aspartylphosphate" evidence="5">
    <location>
        <position position="372"/>
    </location>
</feature>
<evidence type="ECO:0000259" key="8">
    <source>
        <dbReference type="PROSITE" id="PS50110"/>
    </source>
</evidence>
<dbReference type="Pfam" id="PF00486">
    <property type="entry name" value="Trans_reg_C"/>
    <property type="match status" value="1"/>
</dbReference>
<sequence>MVNLGVLGPLVAQRDDGSTIDLGARKQRRLLAVLAMHRGHSLSIGAIVEAMWDDPPASHAVVLQGYVSGLRKALEPSRAPRAEARLIVTTSTGYMLTLDAANTDAGRFEAAVEQARAAFSAPSNRPWQPATPPDRTEVALAASALDDALDLWRGEPYAELDDSLAAHGERSRLEELRVQAHELRAAMRIALGDAHGAIAGLESLASVQQHRESLAMLRAVAFAQAGRQVDALATLRAFRSDLLDDQGLDPSPAIAALEEQLLQQRLGELVLPGSHETAGGNGDAPTGIAGAVAQGSGKGAADEASAAPPAPALAQADAPTLKVGIVDDHPIFRMGMVGLLESLPGLSVVVDADGPDTAREQVTGEVDVLLMDLDLDGASGIELTRELLGVHPGLKVLVMTMHDEPDWVDRSLHAGAHGYLIKSAQADEIERAIHTVARGGFVVDRVAARVVREALSGRQDDGSKR</sequence>
<evidence type="ECO:0000256" key="2">
    <source>
        <dbReference type="ARBA" id="ARBA00023015"/>
    </source>
</evidence>
<dbReference type="PANTHER" id="PTHR35807:SF1">
    <property type="entry name" value="TRANSCRIPTIONAL REGULATOR REDD"/>
    <property type="match status" value="1"/>
</dbReference>
<dbReference type="AlphaFoldDB" id="A0A542ZNU7"/>
<comment type="similarity">
    <text evidence="1">Belongs to the AfsR/DnrI/RedD regulatory family.</text>
</comment>
<dbReference type="GO" id="GO:0000160">
    <property type="term" value="P:phosphorelay signal transduction system"/>
    <property type="evidence" value="ECO:0007669"/>
    <property type="project" value="InterPro"/>
</dbReference>
<dbReference type="CDD" id="cd17535">
    <property type="entry name" value="REC_NarL-like"/>
    <property type="match status" value="1"/>
</dbReference>
<evidence type="ECO:0000313" key="11">
    <source>
        <dbReference type="Proteomes" id="UP000315389"/>
    </source>
</evidence>
<evidence type="ECO:0000256" key="5">
    <source>
        <dbReference type="PROSITE-ProRule" id="PRU00169"/>
    </source>
</evidence>
<dbReference type="SMART" id="SM00448">
    <property type="entry name" value="REC"/>
    <property type="match status" value="1"/>
</dbReference>
<reference evidence="10 11" key="1">
    <citation type="submission" date="2019-06" db="EMBL/GenBank/DDBJ databases">
        <title>Sequencing the genomes of 1000 actinobacteria strains.</title>
        <authorList>
            <person name="Klenk H.-P."/>
        </authorList>
    </citation>
    <scope>NUCLEOTIDE SEQUENCE [LARGE SCALE GENOMIC DNA]</scope>
    <source>
        <strain evidence="10 11">DSM 4813</strain>
    </source>
</reference>
<dbReference type="SMART" id="SM00862">
    <property type="entry name" value="Trans_reg_C"/>
    <property type="match status" value="1"/>
</dbReference>
<dbReference type="CDD" id="cd15831">
    <property type="entry name" value="BTAD"/>
    <property type="match status" value="1"/>
</dbReference>
<dbReference type="Gene3D" id="1.25.40.10">
    <property type="entry name" value="Tetratricopeptide repeat domain"/>
    <property type="match status" value="1"/>
</dbReference>
<keyword evidence="3 6" id="KW-0238">DNA-binding</keyword>
<organism evidence="10 11">
    <name type="scientific">Rarobacter faecitabidus</name>
    <dbReference type="NCBI Taxonomy" id="13243"/>
    <lineage>
        <taxon>Bacteria</taxon>
        <taxon>Bacillati</taxon>
        <taxon>Actinomycetota</taxon>
        <taxon>Actinomycetes</taxon>
        <taxon>Micrococcales</taxon>
        <taxon>Rarobacteraceae</taxon>
        <taxon>Rarobacter</taxon>
    </lineage>
</organism>
<dbReference type="SUPFAM" id="SSF48452">
    <property type="entry name" value="TPR-like"/>
    <property type="match status" value="1"/>
</dbReference>
<dbReference type="OrthoDB" id="3691954at2"/>
<dbReference type="Pfam" id="PF03704">
    <property type="entry name" value="BTAD"/>
    <property type="match status" value="1"/>
</dbReference>
<feature type="compositionally biased region" description="Low complexity" evidence="7">
    <location>
        <begin position="302"/>
        <end position="313"/>
    </location>
</feature>
<evidence type="ECO:0000256" key="6">
    <source>
        <dbReference type="PROSITE-ProRule" id="PRU01091"/>
    </source>
</evidence>
<dbReference type="GO" id="GO:0006355">
    <property type="term" value="P:regulation of DNA-templated transcription"/>
    <property type="evidence" value="ECO:0007669"/>
    <property type="project" value="InterPro"/>
</dbReference>
<evidence type="ECO:0000313" key="10">
    <source>
        <dbReference type="EMBL" id="TQL62015.1"/>
    </source>
</evidence>
<accession>A0A542ZNU7</accession>
<dbReference type="SUPFAM" id="SSF52172">
    <property type="entry name" value="CheY-like"/>
    <property type="match status" value="1"/>
</dbReference>
<protein>
    <submittedName>
        <fullName evidence="10">Transcriptional regulator</fullName>
    </submittedName>
</protein>
<dbReference type="PROSITE" id="PS50110">
    <property type="entry name" value="RESPONSE_REGULATORY"/>
    <property type="match status" value="1"/>
</dbReference>
<dbReference type="PANTHER" id="PTHR35807">
    <property type="entry name" value="TRANSCRIPTIONAL REGULATOR REDD-RELATED"/>
    <property type="match status" value="1"/>
</dbReference>
<dbReference type="EMBL" id="VFOS01000002">
    <property type="protein sequence ID" value="TQL62015.1"/>
    <property type="molecule type" value="Genomic_DNA"/>
</dbReference>
<dbReference type="InterPro" id="IPR001789">
    <property type="entry name" value="Sig_transdc_resp-reg_receiver"/>
</dbReference>
<feature type="domain" description="OmpR/PhoB-type" evidence="9">
    <location>
        <begin position="1"/>
        <end position="98"/>
    </location>
</feature>
<dbReference type="InterPro" id="IPR001867">
    <property type="entry name" value="OmpR/PhoB-type_DNA-bd"/>
</dbReference>
<dbReference type="GO" id="GO:0003677">
    <property type="term" value="F:DNA binding"/>
    <property type="evidence" value="ECO:0007669"/>
    <property type="project" value="UniProtKB-UniRule"/>
</dbReference>
<evidence type="ECO:0000259" key="9">
    <source>
        <dbReference type="PROSITE" id="PS51755"/>
    </source>
</evidence>
<dbReference type="RefSeq" id="WP_142120928.1">
    <property type="nucleotide sequence ID" value="NZ_BAAASV010000002.1"/>
</dbReference>
<gene>
    <name evidence="10" type="ORF">FB461_1647</name>
</gene>
<keyword evidence="5" id="KW-0597">Phosphoprotein</keyword>
<dbReference type="Pfam" id="PF00072">
    <property type="entry name" value="Response_reg"/>
    <property type="match status" value="1"/>
</dbReference>
<proteinExistence type="inferred from homology"/>
<feature type="region of interest" description="Disordered" evidence="7">
    <location>
        <begin position="272"/>
        <end position="313"/>
    </location>
</feature>
<dbReference type="InterPro" id="IPR036388">
    <property type="entry name" value="WH-like_DNA-bd_sf"/>
</dbReference>
<dbReference type="InterPro" id="IPR016032">
    <property type="entry name" value="Sig_transdc_resp-reg_C-effctor"/>
</dbReference>
<comment type="caution">
    <text evidence="10">The sequence shown here is derived from an EMBL/GenBank/DDBJ whole genome shotgun (WGS) entry which is preliminary data.</text>
</comment>
<dbReference type="SMART" id="SM01043">
    <property type="entry name" value="BTAD"/>
    <property type="match status" value="1"/>
</dbReference>
<keyword evidence="2" id="KW-0805">Transcription regulation</keyword>
<dbReference type="Gene3D" id="3.40.50.2300">
    <property type="match status" value="1"/>
</dbReference>
<dbReference type="SUPFAM" id="SSF46894">
    <property type="entry name" value="C-terminal effector domain of the bipartite response regulators"/>
    <property type="match status" value="1"/>
</dbReference>